<gene>
    <name evidence="2" type="ORF">P170DRAFT_240652</name>
</gene>
<dbReference type="AlphaFoldDB" id="A0A2I2G3G3"/>
<evidence type="ECO:0000313" key="2">
    <source>
        <dbReference type="EMBL" id="PLB47413.1"/>
    </source>
</evidence>
<protein>
    <submittedName>
        <fullName evidence="2">Uncharacterized protein</fullName>
    </submittedName>
</protein>
<name>A0A2I2G3G3_9EURO</name>
<feature type="compositionally biased region" description="Low complexity" evidence="1">
    <location>
        <begin position="110"/>
        <end position="128"/>
    </location>
</feature>
<feature type="compositionally biased region" description="Low complexity" evidence="1">
    <location>
        <begin position="136"/>
        <end position="147"/>
    </location>
</feature>
<dbReference type="EMBL" id="MSFO01000006">
    <property type="protein sequence ID" value="PLB47413.1"/>
    <property type="molecule type" value="Genomic_DNA"/>
</dbReference>
<keyword evidence="3" id="KW-1185">Reference proteome</keyword>
<evidence type="ECO:0000313" key="3">
    <source>
        <dbReference type="Proteomes" id="UP000234275"/>
    </source>
</evidence>
<feature type="region of interest" description="Disordered" evidence="1">
    <location>
        <begin position="89"/>
        <end position="153"/>
    </location>
</feature>
<dbReference type="GeneID" id="36550650"/>
<comment type="caution">
    <text evidence="2">The sequence shown here is derived from an EMBL/GenBank/DDBJ whole genome shotgun (WGS) entry which is preliminary data.</text>
</comment>
<organism evidence="2 3">
    <name type="scientific">Aspergillus steynii IBT 23096</name>
    <dbReference type="NCBI Taxonomy" id="1392250"/>
    <lineage>
        <taxon>Eukaryota</taxon>
        <taxon>Fungi</taxon>
        <taxon>Dikarya</taxon>
        <taxon>Ascomycota</taxon>
        <taxon>Pezizomycotina</taxon>
        <taxon>Eurotiomycetes</taxon>
        <taxon>Eurotiomycetidae</taxon>
        <taxon>Eurotiales</taxon>
        <taxon>Aspergillaceae</taxon>
        <taxon>Aspergillus</taxon>
        <taxon>Aspergillus subgen. Circumdati</taxon>
    </lineage>
</organism>
<dbReference type="VEuPathDB" id="FungiDB:P170DRAFT_240652"/>
<proteinExistence type="predicted"/>
<evidence type="ECO:0000256" key="1">
    <source>
        <dbReference type="SAM" id="MobiDB-lite"/>
    </source>
</evidence>
<dbReference type="RefSeq" id="XP_024702715.1">
    <property type="nucleotide sequence ID" value="XM_024842951.1"/>
</dbReference>
<dbReference type="Proteomes" id="UP000234275">
    <property type="component" value="Unassembled WGS sequence"/>
</dbReference>
<sequence>MNRTFIPVWVIVHVEHKWTSRLNMYVHILRALADDNFSIVTHHYSLGPELVNGGYVIPVQAQGHIPVYDQRPLIRRMAETWVHELYQHAREEEQRDSNSLPVEQSRSSETAQTGQGAQVAQPSQTYRPYRPPQPAQPSHAPPGGYRPYRPPAS</sequence>
<feature type="compositionally biased region" description="Polar residues" evidence="1">
    <location>
        <begin position="97"/>
        <end position="109"/>
    </location>
</feature>
<accession>A0A2I2G3G3</accession>
<reference evidence="2 3" key="1">
    <citation type="submission" date="2016-12" db="EMBL/GenBank/DDBJ databases">
        <title>The genomes of Aspergillus section Nigri reveals drivers in fungal speciation.</title>
        <authorList>
            <consortium name="DOE Joint Genome Institute"/>
            <person name="Vesth T.C."/>
            <person name="Nybo J."/>
            <person name="Theobald S."/>
            <person name="Brandl J."/>
            <person name="Frisvad J.C."/>
            <person name="Nielsen K.F."/>
            <person name="Lyhne E.K."/>
            <person name="Kogle M.E."/>
            <person name="Kuo A."/>
            <person name="Riley R."/>
            <person name="Clum A."/>
            <person name="Nolan M."/>
            <person name="Lipzen A."/>
            <person name="Salamov A."/>
            <person name="Henrissat B."/>
            <person name="Wiebenga A."/>
            <person name="De Vries R.P."/>
            <person name="Grigoriev I.V."/>
            <person name="Mortensen U.H."/>
            <person name="Andersen M.R."/>
            <person name="Baker S.E."/>
        </authorList>
    </citation>
    <scope>NUCLEOTIDE SEQUENCE [LARGE SCALE GENOMIC DNA]</scope>
    <source>
        <strain evidence="2 3">IBT 23096</strain>
    </source>
</reference>